<name>A0ABQ1WQ85_9FLAO</name>
<feature type="domain" description="Lipocalin-like" evidence="2">
    <location>
        <begin position="49"/>
        <end position="159"/>
    </location>
</feature>
<organism evidence="3 4">
    <name type="scientific">Christiangramia forsetii</name>
    <dbReference type="NCBI Taxonomy" id="411153"/>
    <lineage>
        <taxon>Bacteria</taxon>
        <taxon>Pseudomonadati</taxon>
        <taxon>Bacteroidota</taxon>
        <taxon>Flavobacteriia</taxon>
        <taxon>Flavobacteriales</taxon>
        <taxon>Flavobacteriaceae</taxon>
        <taxon>Christiangramia</taxon>
    </lineage>
</organism>
<dbReference type="Pfam" id="PF13648">
    <property type="entry name" value="Lipocalin_4"/>
    <property type="match status" value="1"/>
</dbReference>
<keyword evidence="1" id="KW-0732">Signal</keyword>
<accession>A0ABQ1WQ85</accession>
<dbReference type="EMBL" id="BMIX01000003">
    <property type="protein sequence ID" value="GGG36402.1"/>
    <property type="molecule type" value="Genomic_DNA"/>
</dbReference>
<dbReference type="Proteomes" id="UP000605733">
    <property type="component" value="Unassembled WGS sequence"/>
</dbReference>
<feature type="signal peptide" evidence="1">
    <location>
        <begin position="1"/>
        <end position="26"/>
    </location>
</feature>
<evidence type="ECO:0000259" key="2">
    <source>
        <dbReference type="Pfam" id="PF13648"/>
    </source>
</evidence>
<evidence type="ECO:0000313" key="3">
    <source>
        <dbReference type="EMBL" id="GGG36402.1"/>
    </source>
</evidence>
<evidence type="ECO:0000256" key="1">
    <source>
        <dbReference type="SAM" id="SignalP"/>
    </source>
</evidence>
<gene>
    <name evidence="3" type="ORF">GCM10011532_20080</name>
</gene>
<evidence type="ECO:0000313" key="4">
    <source>
        <dbReference type="Proteomes" id="UP000605733"/>
    </source>
</evidence>
<comment type="caution">
    <text evidence="3">The sequence shown here is derived from an EMBL/GenBank/DDBJ whole genome shotgun (WGS) entry which is preliminary data.</text>
</comment>
<feature type="chain" id="PRO_5045827861" description="Lipocalin-like domain-containing protein" evidence="1">
    <location>
        <begin position="27"/>
        <end position="191"/>
    </location>
</feature>
<dbReference type="InterPro" id="IPR024311">
    <property type="entry name" value="Lipocalin-like"/>
</dbReference>
<dbReference type="PROSITE" id="PS51257">
    <property type="entry name" value="PROKAR_LIPOPROTEIN"/>
    <property type="match status" value="1"/>
</dbReference>
<sequence length="191" mass="21581">MKMNNLFKIKTLAVLFLFVAVFSSCSKEEVSDQSQLKVSNATAVTTNDMIGYWKLSGMIADTAVNLNQDEISSRNLLNETDCFNTMSITFDQDGTFVTNNAQMTFEAETSNDQFLCLTDRMDNGKWQVEENKLILSMIINGETYTHEKAINLDSNKFSFDVTKIESNQYVNDPGNTQASPIRILELEYTKS</sequence>
<reference evidence="4" key="1">
    <citation type="journal article" date="2019" name="Int. J. Syst. Evol. Microbiol.">
        <title>The Global Catalogue of Microorganisms (GCM) 10K type strain sequencing project: providing services to taxonomists for standard genome sequencing and annotation.</title>
        <authorList>
            <consortium name="The Broad Institute Genomics Platform"/>
            <consortium name="The Broad Institute Genome Sequencing Center for Infectious Disease"/>
            <person name="Wu L."/>
            <person name="Ma J."/>
        </authorList>
    </citation>
    <scope>NUCLEOTIDE SEQUENCE [LARGE SCALE GENOMIC DNA]</scope>
    <source>
        <strain evidence="4">CGMCC 1.15422</strain>
    </source>
</reference>
<proteinExistence type="predicted"/>
<protein>
    <recommendedName>
        <fullName evidence="2">Lipocalin-like domain-containing protein</fullName>
    </recommendedName>
</protein>
<keyword evidence="4" id="KW-1185">Reference proteome</keyword>